<evidence type="ECO:0000256" key="8">
    <source>
        <dbReference type="ARBA" id="ARBA00023010"/>
    </source>
</evidence>
<keyword evidence="3" id="KW-0813">Transport</keyword>
<dbReference type="NCBIfam" id="TIGR00739">
    <property type="entry name" value="yajC"/>
    <property type="match status" value="1"/>
</dbReference>
<evidence type="ECO:0000313" key="13">
    <source>
        <dbReference type="Proteomes" id="UP000523079"/>
    </source>
</evidence>
<gene>
    <name evidence="12" type="ORF">FHX74_002777</name>
</gene>
<name>A0A7W3P6N2_9ACTN</name>
<keyword evidence="4" id="KW-1003">Cell membrane</keyword>
<evidence type="ECO:0000256" key="11">
    <source>
        <dbReference type="SAM" id="Phobius"/>
    </source>
</evidence>
<keyword evidence="13" id="KW-1185">Reference proteome</keyword>
<dbReference type="GO" id="GO:0005886">
    <property type="term" value="C:plasma membrane"/>
    <property type="evidence" value="ECO:0007669"/>
    <property type="project" value="UniProtKB-SubCell"/>
</dbReference>
<reference evidence="12 13" key="1">
    <citation type="submission" date="2020-07" db="EMBL/GenBank/DDBJ databases">
        <title>Sequencing the genomes of 1000 actinobacteria strains.</title>
        <authorList>
            <person name="Klenk H.-P."/>
        </authorList>
    </citation>
    <scope>NUCLEOTIDE SEQUENCE [LARGE SCALE GENOMIC DNA]</scope>
    <source>
        <strain evidence="12 13">DSM 100723</strain>
    </source>
</reference>
<dbReference type="PANTHER" id="PTHR33909:SF1">
    <property type="entry name" value="SEC TRANSLOCON ACCESSORY COMPLEX SUBUNIT YAJC"/>
    <property type="match status" value="1"/>
</dbReference>
<evidence type="ECO:0000256" key="3">
    <source>
        <dbReference type="ARBA" id="ARBA00022448"/>
    </source>
</evidence>
<comment type="similarity">
    <text evidence="2">Belongs to the YajC family.</text>
</comment>
<keyword evidence="5 11" id="KW-0812">Transmembrane</keyword>
<dbReference type="RefSeq" id="WP_182560743.1">
    <property type="nucleotide sequence ID" value="NZ_JACGWT010000004.1"/>
</dbReference>
<evidence type="ECO:0000256" key="6">
    <source>
        <dbReference type="ARBA" id="ARBA00022927"/>
    </source>
</evidence>
<feature type="region of interest" description="Disordered" evidence="10">
    <location>
        <begin position="87"/>
        <end position="173"/>
    </location>
</feature>
<dbReference type="Pfam" id="PF02699">
    <property type="entry name" value="YajC"/>
    <property type="match status" value="1"/>
</dbReference>
<dbReference type="GO" id="GO:0015031">
    <property type="term" value="P:protein transport"/>
    <property type="evidence" value="ECO:0007669"/>
    <property type="project" value="UniProtKB-KW"/>
</dbReference>
<evidence type="ECO:0000313" key="12">
    <source>
        <dbReference type="EMBL" id="MBA8795149.1"/>
    </source>
</evidence>
<protein>
    <submittedName>
        <fullName evidence="12">Preprotein translocase YajC subunit</fullName>
    </submittedName>
</protein>
<evidence type="ECO:0000256" key="5">
    <source>
        <dbReference type="ARBA" id="ARBA00022692"/>
    </source>
</evidence>
<keyword evidence="9 11" id="KW-0472">Membrane</keyword>
<evidence type="ECO:0000256" key="10">
    <source>
        <dbReference type="SAM" id="MobiDB-lite"/>
    </source>
</evidence>
<dbReference type="Proteomes" id="UP000523079">
    <property type="component" value="Unassembled WGS sequence"/>
</dbReference>
<keyword evidence="6" id="KW-0653">Protein transport</keyword>
<feature type="compositionally biased region" description="Acidic residues" evidence="10">
    <location>
        <begin position="87"/>
        <end position="107"/>
    </location>
</feature>
<organism evidence="12 13">
    <name type="scientific">Microlunatus kandeliicorticis</name>
    <dbReference type="NCBI Taxonomy" id="1759536"/>
    <lineage>
        <taxon>Bacteria</taxon>
        <taxon>Bacillati</taxon>
        <taxon>Actinomycetota</taxon>
        <taxon>Actinomycetes</taxon>
        <taxon>Propionibacteriales</taxon>
        <taxon>Propionibacteriaceae</taxon>
        <taxon>Microlunatus</taxon>
    </lineage>
</organism>
<dbReference type="EMBL" id="JACGWT010000004">
    <property type="protein sequence ID" value="MBA8795149.1"/>
    <property type="molecule type" value="Genomic_DNA"/>
</dbReference>
<dbReference type="InterPro" id="IPR003849">
    <property type="entry name" value="Preprotein_translocase_YajC"/>
</dbReference>
<feature type="transmembrane region" description="Helical" evidence="11">
    <location>
        <begin position="6"/>
        <end position="23"/>
    </location>
</feature>
<dbReference type="SMART" id="SM01323">
    <property type="entry name" value="YajC"/>
    <property type="match status" value="1"/>
</dbReference>
<dbReference type="AlphaFoldDB" id="A0A7W3P6N2"/>
<keyword evidence="8" id="KW-0811">Translocation</keyword>
<evidence type="ECO:0000256" key="1">
    <source>
        <dbReference type="ARBA" id="ARBA00004162"/>
    </source>
</evidence>
<keyword evidence="7 11" id="KW-1133">Transmembrane helix</keyword>
<feature type="compositionally biased region" description="Basic and acidic residues" evidence="10">
    <location>
        <begin position="144"/>
        <end position="155"/>
    </location>
</feature>
<dbReference type="PRINTS" id="PR01853">
    <property type="entry name" value="YAJCTRNLCASE"/>
</dbReference>
<evidence type="ECO:0000256" key="9">
    <source>
        <dbReference type="ARBA" id="ARBA00023136"/>
    </source>
</evidence>
<evidence type="ECO:0000256" key="2">
    <source>
        <dbReference type="ARBA" id="ARBA00006742"/>
    </source>
</evidence>
<comment type="subcellular location">
    <subcellularLocation>
        <location evidence="1">Cell membrane</location>
        <topology evidence="1">Single-pass membrane protein</topology>
    </subcellularLocation>
</comment>
<dbReference type="PANTHER" id="PTHR33909">
    <property type="entry name" value="SEC TRANSLOCON ACCESSORY COMPLEX SUBUNIT YAJC"/>
    <property type="match status" value="1"/>
</dbReference>
<feature type="compositionally biased region" description="Polar residues" evidence="10">
    <location>
        <begin position="112"/>
        <end position="130"/>
    </location>
</feature>
<accession>A0A7W3P6N2</accession>
<evidence type="ECO:0000256" key="7">
    <source>
        <dbReference type="ARBA" id="ARBA00022989"/>
    </source>
</evidence>
<evidence type="ECO:0000256" key="4">
    <source>
        <dbReference type="ARBA" id="ARBA00022475"/>
    </source>
</evidence>
<comment type="caution">
    <text evidence="12">The sequence shown here is derived from an EMBL/GenBank/DDBJ whole genome shotgun (WGS) entry which is preliminary data.</text>
</comment>
<sequence length="173" mass="18715">MNSPYASIVLIAVLVLLMYFVVLRPQRKRQQAQQQTIRAIEPGARVMTTAGIYATVLHVGEKQMVLETSPGSEITVLKQAVAKVVPEGEEDPVVYEDETDDLPESEQGELGNPTTHWPPTSATGTATDENVWSAGTDASSQAAARDEVPPHRDEPSSALGDSSLTDDSRTKRD</sequence>
<proteinExistence type="inferred from homology"/>